<keyword evidence="6" id="KW-1185">Reference proteome</keyword>
<organism evidence="5 6">
    <name type="scientific">Shewanella algae</name>
    <dbReference type="NCBI Taxonomy" id="38313"/>
    <lineage>
        <taxon>Bacteria</taxon>
        <taxon>Pseudomonadati</taxon>
        <taxon>Pseudomonadota</taxon>
        <taxon>Gammaproteobacteria</taxon>
        <taxon>Alteromonadales</taxon>
        <taxon>Shewanellaceae</taxon>
        <taxon>Shewanella</taxon>
    </lineage>
</organism>
<dbReference type="InterPro" id="IPR001638">
    <property type="entry name" value="Solute-binding_3/MltF_N"/>
</dbReference>
<dbReference type="InterPro" id="IPR029787">
    <property type="entry name" value="Nucleotide_cyclase"/>
</dbReference>
<evidence type="ECO:0000256" key="3">
    <source>
        <dbReference type="SAM" id="SignalP"/>
    </source>
</evidence>
<dbReference type="SUPFAM" id="SSF53850">
    <property type="entry name" value="Periplasmic binding protein-like II"/>
    <property type="match status" value="3"/>
</dbReference>
<dbReference type="SUPFAM" id="SSF55073">
    <property type="entry name" value="Nucleotide cyclase"/>
    <property type="match status" value="1"/>
</dbReference>
<feature type="transmembrane region" description="Helical" evidence="2">
    <location>
        <begin position="734"/>
        <end position="753"/>
    </location>
</feature>
<keyword evidence="3" id="KW-0732">Signal</keyword>
<feature type="signal peptide" evidence="3">
    <location>
        <begin position="1"/>
        <end position="21"/>
    </location>
</feature>
<accession>A0A380BVA4</accession>
<reference evidence="5 6" key="1">
    <citation type="submission" date="2018-06" db="EMBL/GenBank/DDBJ databases">
        <authorList>
            <consortium name="Pathogen Informatics"/>
            <person name="Doyle S."/>
        </authorList>
    </citation>
    <scope>NUCLEOTIDE SEQUENCE [LARGE SCALE GENOMIC DNA]</scope>
    <source>
        <strain evidence="5 6">NCTC10738</strain>
    </source>
</reference>
<evidence type="ECO:0000256" key="2">
    <source>
        <dbReference type="SAM" id="Phobius"/>
    </source>
</evidence>
<dbReference type="RefSeq" id="WP_243880328.1">
    <property type="nucleotide sequence ID" value="NZ_JADZHC010000048.1"/>
</dbReference>
<dbReference type="GO" id="GO:0071111">
    <property type="term" value="F:cyclic-guanylate-specific phosphodiesterase activity"/>
    <property type="evidence" value="ECO:0007669"/>
    <property type="project" value="UniProtKB-EC"/>
</dbReference>
<keyword evidence="2" id="KW-0472">Membrane</keyword>
<dbReference type="Proteomes" id="UP000254069">
    <property type="component" value="Unassembled WGS sequence"/>
</dbReference>
<dbReference type="EC" id="3.1.4.52" evidence="5"/>
<keyword evidence="2" id="KW-0812">Transmembrane</keyword>
<dbReference type="Pfam" id="PF00990">
    <property type="entry name" value="GGDEF"/>
    <property type="match status" value="1"/>
</dbReference>
<comment type="cofactor">
    <cofactor evidence="1">
        <name>Mg(2+)</name>
        <dbReference type="ChEBI" id="CHEBI:18420"/>
    </cofactor>
</comment>
<dbReference type="AlphaFoldDB" id="A0A380BVA4"/>
<dbReference type="CDD" id="cd13706">
    <property type="entry name" value="PBP2_HisK_like_1"/>
    <property type="match status" value="2"/>
</dbReference>
<gene>
    <name evidence="5" type="primary">gmr_9</name>
    <name evidence="5" type="ORF">NCTC10738_04006</name>
</gene>
<dbReference type="Gene3D" id="3.30.70.270">
    <property type="match status" value="1"/>
</dbReference>
<dbReference type="CDD" id="cd01007">
    <property type="entry name" value="PBP2_BvgS_HisK_like"/>
    <property type="match status" value="1"/>
</dbReference>
<dbReference type="PANTHER" id="PTHR46663">
    <property type="entry name" value="DIGUANYLATE CYCLASE DGCT-RELATED"/>
    <property type="match status" value="1"/>
</dbReference>
<proteinExistence type="predicted"/>
<protein>
    <submittedName>
        <fullName evidence="5">Cyclic di-GMP phosphodiesterase Gmr</fullName>
        <ecNumber evidence="5">3.1.4.52</ecNumber>
    </submittedName>
</protein>
<dbReference type="InterPro" id="IPR043128">
    <property type="entry name" value="Rev_trsase/Diguanyl_cyclase"/>
</dbReference>
<evidence type="ECO:0000259" key="4">
    <source>
        <dbReference type="PROSITE" id="PS50887"/>
    </source>
</evidence>
<keyword evidence="5" id="KW-0378">Hydrolase</keyword>
<dbReference type="InterPro" id="IPR052163">
    <property type="entry name" value="DGC-Regulatory_Protein"/>
</dbReference>
<evidence type="ECO:0000313" key="6">
    <source>
        <dbReference type="Proteomes" id="UP000254069"/>
    </source>
</evidence>
<dbReference type="SMART" id="SM00267">
    <property type="entry name" value="GGDEF"/>
    <property type="match status" value="1"/>
</dbReference>
<sequence length="938" mass="104714">MKSLTSLLSLLCVLVCLPLDAATQVQSPAKPLVIVMGEDSYPYQFVDDAGQPQGILVDLWQEWSRVNQRPITLVARHWNDSLKQLKEGKADVHLALALTPEREAEFEFAKPISRIDTYLYLHSELRHKDSFEKLLPYRIGIVKGSSHESDLKAQESGLSFALYPGRDALLKAVSRGEIKVFAGMEGYLRDRQLARSIAQQYPTANRMLIKHSPVAPAVAKGRQALVAEINNGFAQITPEFIVQTQRRWLGYRADQHGITVAMPLNMEPFSDLGPDGLPHGLYVDIWHKWSAKTGVPVEFVAGSMNSTLEQVKQGIVDAHIGYPESDDLSSGLKRAWHLHTQSSRLFLKGQMESPLALLDGKRLGIFPSSPYITELKQALPKVQLKYFDSLDAMVNAADRGDISGFVSPSAWTQHYLLTHGLWAGYQQAKALQFSSDIYVLTRRQDDGLTQRLIAGFNLLTRDELAALENKWMLNSDDHVYSKDQSRLPLTQAELGYLESLPELKVGYLKDWPPFEFKDEQGQFAGINADVMTRVAQQLGLKLLPVAFDEWRDLLKALGSGEVVMAASLAARDEQHAALAFSDGYWPSPWAMVSTVDHLNLYSLGQLNGQRVAIVEGYQLAGELMAKSQGISPVLVPGMREGLEAVNLGRADLFIDKVVSLASALSTGQYPALKMNLITDMADQKSHIGVTPGYKPLVPLINRVISGIDDSQRQRIHEKWVGTVITDKSQQYKEWLGYFLLALLIALFIVLLVLQLNRRLSREMSLRREAELKMKHLANHDPLTGLPNRALLDDRLEQAFLQHAREQERFAVLFLDVDGFKAINDTYGHEVGDRMLVQVTQRLAAVIRKSDTLVRFGGDEFVVILNRIQDFDAVCQVADNLIQSLAGPLKWQNISVQLSLSVGISVYPVDGDNAIELLKRADQLMYRAKESGGSCYRSA</sequence>
<evidence type="ECO:0000313" key="5">
    <source>
        <dbReference type="EMBL" id="SUJ07764.1"/>
    </source>
</evidence>
<feature type="chain" id="PRO_5016838988" evidence="3">
    <location>
        <begin position="22"/>
        <end position="938"/>
    </location>
</feature>
<dbReference type="Gene3D" id="3.40.190.10">
    <property type="entry name" value="Periplasmic binding protein-like II"/>
    <property type="match status" value="6"/>
</dbReference>
<dbReference type="PANTHER" id="PTHR46663:SF2">
    <property type="entry name" value="GGDEF DOMAIN-CONTAINING PROTEIN"/>
    <property type="match status" value="1"/>
</dbReference>
<dbReference type="SMART" id="SM00062">
    <property type="entry name" value="PBPb"/>
    <property type="match status" value="2"/>
</dbReference>
<feature type="domain" description="GGDEF" evidence="4">
    <location>
        <begin position="807"/>
        <end position="938"/>
    </location>
</feature>
<evidence type="ECO:0000256" key="1">
    <source>
        <dbReference type="ARBA" id="ARBA00001946"/>
    </source>
</evidence>
<dbReference type="NCBIfam" id="TIGR00254">
    <property type="entry name" value="GGDEF"/>
    <property type="match status" value="1"/>
</dbReference>
<keyword evidence="2" id="KW-1133">Transmembrane helix</keyword>
<dbReference type="CDD" id="cd01949">
    <property type="entry name" value="GGDEF"/>
    <property type="match status" value="1"/>
</dbReference>
<name>A0A380BVA4_9GAMM</name>
<dbReference type="Pfam" id="PF00497">
    <property type="entry name" value="SBP_bac_3"/>
    <property type="match status" value="3"/>
</dbReference>
<dbReference type="EMBL" id="UGYO01000002">
    <property type="protein sequence ID" value="SUJ07764.1"/>
    <property type="molecule type" value="Genomic_DNA"/>
</dbReference>
<dbReference type="FunFam" id="3.30.70.270:FF:000001">
    <property type="entry name" value="Diguanylate cyclase domain protein"/>
    <property type="match status" value="1"/>
</dbReference>
<dbReference type="PROSITE" id="PS50887">
    <property type="entry name" value="GGDEF"/>
    <property type="match status" value="1"/>
</dbReference>
<dbReference type="InterPro" id="IPR000160">
    <property type="entry name" value="GGDEF_dom"/>
</dbReference>